<dbReference type="InterPro" id="IPR000233">
    <property type="entry name" value="Cadherin_Y-type_LIR"/>
</dbReference>
<evidence type="ECO:0000256" key="12">
    <source>
        <dbReference type="ARBA" id="ARBA00023157"/>
    </source>
</evidence>
<feature type="region of interest" description="Disordered" evidence="18">
    <location>
        <begin position="2800"/>
        <end position="2850"/>
    </location>
</feature>
<dbReference type="PROSITE" id="PS00232">
    <property type="entry name" value="CADHERIN_1"/>
    <property type="match status" value="8"/>
</dbReference>
<dbReference type="FunFam" id="2.60.40.60:FF:000020">
    <property type="entry name" value="Dachsous cadherin-related 1b"/>
    <property type="match status" value="2"/>
</dbReference>
<dbReference type="FunFam" id="2.60.40.60:FF:000119">
    <property type="entry name" value="neural-cadherin isoform X1"/>
    <property type="match status" value="1"/>
</dbReference>
<evidence type="ECO:0000256" key="5">
    <source>
        <dbReference type="ARBA" id="ARBA00022723"/>
    </source>
</evidence>
<feature type="disulfide bond" evidence="15">
    <location>
        <begin position="2134"/>
        <end position="2143"/>
    </location>
</feature>
<protein>
    <submittedName>
        <fullName evidence="25">Neural-cadherin</fullName>
    </submittedName>
</protein>
<evidence type="ECO:0000256" key="4">
    <source>
        <dbReference type="ARBA" id="ARBA00022692"/>
    </source>
</evidence>
<evidence type="ECO:0000259" key="23">
    <source>
        <dbReference type="PROSITE" id="PS50268"/>
    </source>
</evidence>
<dbReference type="InterPro" id="IPR002126">
    <property type="entry name" value="Cadherin-like_dom"/>
</dbReference>
<keyword evidence="4 16" id="KW-0812">Transmembrane</keyword>
<dbReference type="FunFam" id="2.60.40.60:FF:000024">
    <property type="entry name" value="FAT atypical cadherin 3"/>
    <property type="match status" value="1"/>
</dbReference>
<evidence type="ECO:0000256" key="2">
    <source>
        <dbReference type="ARBA" id="ARBA00022475"/>
    </source>
</evidence>
<evidence type="ECO:0000256" key="20">
    <source>
        <dbReference type="SAM" id="SignalP"/>
    </source>
</evidence>
<feature type="domain" description="Cadherin" evidence="23">
    <location>
        <begin position="778"/>
        <end position="883"/>
    </location>
</feature>
<feature type="domain" description="EGF-like" evidence="22">
    <location>
        <begin position="2611"/>
        <end position="2647"/>
    </location>
</feature>
<evidence type="ECO:0000256" key="14">
    <source>
        <dbReference type="PROSITE-ProRule" id="PRU00043"/>
    </source>
</evidence>
<evidence type="ECO:0000256" key="7">
    <source>
        <dbReference type="ARBA" id="ARBA00022737"/>
    </source>
</evidence>
<feature type="domain" description="Cadherin" evidence="23">
    <location>
        <begin position="1096"/>
        <end position="1210"/>
    </location>
</feature>
<keyword evidence="8 14" id="KW-0106">Calcium</keyword>
<dbReference type="PROSITE" id="PS50026">
    <property type="entry name" value="EGF_3"/>
    <property type="match status" value="3"/>
</dbReference>
<dbReference type="PROSITE" id="PS50268">
    <property type="entry name" value="CADHERIN_2"/>
    <property type="match status" value="16"/>
</dbReference>
<proteinExistence type="predicted"/>
<feature type="domain" description="Cadherin" evidence="23">
    <location>
        <begin position="22"/>
        <end position="138"/>
    </location>
</feature>
<dbReference type="FunFam" id="2.10.25.10:FF:000562">
    <property type="entry name" value="Neural-cadherin"/>
    <property type="match status" value="1"/>
</dbReference>
<evidence type="ECO:0000256" key="16">
    <source>
        <dbReference type="RuleBase" id="RU003318"/>
    </source>
</evidence>
<dbReference type="InterPro" id="IPR001881">
    <property type="entry name" value="EGF-like_Ca-bd_dom"/>
</dbReference>
<evidence type="ECO:0000256" key="15">
    <source>
        <dbReference type="PROSITE-ProRule" id="PRU00076"/>
    </source>
</evidence>
<dbReference type="Gene3D" id="2.60.120.200">
    <property type="match status" value="2"/>
</dbReference>
<dbReference type="FunFam" id="2.10.25.10:FF:000765">
    <property type="entry name" value="neural-cadherin-like isoform X2"/>
    <property type="match status" value="1"/>
</dbReference>
<dbReference type="InterPro" id="IPR000742">
    <property type="entry name" value="EGF"/>
</dbReference>
<dbReference type="FunFam" id="2.60.40.60:FF:000404">
    <property type="entry name" value="Si:ch211-186j3.6"/>
    <property type="match status" value="1"/>
</dbReference>
<feature type="domain" description="Laminin G" evidence="21">
    <location>
        <begin position="2391"/>
        <end position="2568"/>
    </location>
</feature>
<dbReference type="PROSITE" id="PS00022">
    <property type="entry name" value="EGF_1"/>
    <property type="match status" value="3"/>
</dbReference>
<dbReference type="SMART" id="SM00112">
    <property type="entry name" value="CA"/>
    <property type="match status" value="17"/>
</dbReference>
<feature type="compositionally biased region" description="Low complexity" evidence="18">
    <location>
        <begin position="2779"/>
        <end position="2788"/>
    </location>
</feature>
<feature type="transmembrane region" description="Helical" evidence="19">
    <location>
        <begin position="2664"/>
        <end position="2684"/>
    </location>
</feature>
<dbReference type="InterPro" id="IPR027397">
    <property type="entry name" value="Catenin-bd_sf"/>
</dbReference>
<feature type="disulfide bond" evidence="15">
    <location>
        <begin position="2637"/>
        <end position="2646"/>
    </location>
</feature>
<feature type="domain" description="Cadherin" evidence="23">
    <location>
        <begin position="366"/>
        <end position="464"/>
    </location>
</feature>
<dbReference type="Pfam" id="PF02210">
    <property type="entry name" value="Laminin_G_2"/>
    <property type="match status" value="2"/>
</dbReference>
<dbReference type="InterPro" id="IPR015919">
    <property type="entry name" value="Cadherin-like_sf"/>
</dbReference>
<feature type="domain" description="Cadherin" evidence="23">
    <location>
        <begin position="575"/>
        <end position="667"/>
    </location>
</feature>
<dbReference type="FunFam" id="2.60.40.60:FF:000677">
    <property type="entry name" value="Uncharacterized protein"/>
    <property type="match status" value="1"/>
</dbReference>
<keyword evidence="2" id="KW-1003">Cell membrane</keyword>
<dbReference type="FunFam" id="2.60.40.60:FF:000234">
    <property type="entry name" value="Si:dkey-22o22.2"/>
    <property type="match status" value="1"/>
</dbReference>
<dbReference type="Pfam" id="PF00028">
    <property type="entry name" value="Cadherin"/>
    <property type="match status" value="12"/>
</dbReference>
<feature type="domain" description="Cadherin" evidence="23">
    <location>
        <begin position="1429"/>
        <end position="1529"/>
    </location>
</feature>
<dbReference type="GO" id="GO:0002009">
    <property type="term" value="P:morphogenesis of an epithelium"/>
    <property type="evidence" value="ECO:0007669"/>
    <property type="project" value="UniProtKB-ARBA"/>
</dbReference>
<dbReference type="SUPFAM" id="SSF49313">
    <property type="entry name" value="Cadherin-like"/>
    <property type="match status" value="17"/>
</dbReference>
<dbReference type="GO" id="GO:0005886">
    <property type="term" value="C:plasma membrane"/>
    <property type="evidence" value="ECO:0007669"/>
    <property type="project" value="UniProtKB-SubCell"/>
</dbReference>
<evidence type="ECO:0000256" key="17">
    <source>
        <dbReference type="RuleBase" id="RU004357"/>
    </source>
</evidence>
<feature type="domain" description="Cadherin" evidence="23">
    <location>
        <begin position="984"/>
        <end position="1095"/>
    </location>
</feature>
<feature type="region of interest" description="Disordered" evidence="18">
    <location>
        <begin position="2760"/>
        <end position="2788"/>
    </location>
</feature>
<dbReference type="GO" id="GO:0005509">
    <property type="term" value="F:calcium ion binding"/>
    <property type="evidence" value="ECO:0007669"/>
    <property type="project" value="UniProtKB-UniRule"/>
</dbReference>
<dbReference type="SMART" id="SM00181">
    <property type="entry name" value="EGF"/>
    <property type="match status" value="4"/>
</dbReference>
<dbReference type="FunFam" id="2.60.40.60:FF:000157">
    <property type="entry name" value="Neural-cadherin"/>
    <property type="match status" value="1"/>
</dbReference>
<feature type="domain" description="Cadherin" evidence="23">
    <location>
        <begin position="1647"/>
        <end position="1743"/>
    </location>
</feature>
<evidence type="ECO:0000313" key="25">
    <source>
        <dbReference type="RefSeq" id="XP_031425488.1"/>
    </source>
</evidence>
<dbReference type="InterPro" id="IPR001791">
    <property type="entry name" value="Laminin_G"/>
</dbReference>
<dbReference type="Proteomes" id="UP000515152">
    <property type="component" value="Chromosome 6"/>
</dbReference>
<evidence type="ECO:0000256" key="1">
    <source>
        <dbReference type="ARBA" id="ARBA00004167"/>
    </source>
</evidence>
<feature type="domain" description="Cadherin" evidence="23">
    <location>
        <begin position="1211"/>
        <end position="1312"/>
    </location>
</feature>
<dbReference type="SUPFAM" id="SSF49899">
    <property type="entry name" value="Concanavalin A-like lectins/glucanases"/>
    <property type="match status" value="2"/>
</dbReference>
<dbReference type="PROSITE" id="PS50025">
    <property type="entry name" value="LAM_G_DOMAIN"/>
    <property type="match status" value="2"/>
</dbReference>
<feature type="domain" description="Cadherin" evidence="23">
    <location>
        <begin position="1743"/>
        <end position="1875"/>
    </location>
</feature>
<feature type="compositionally biased region" description="Low complexity" evidence="18">
    <location>
        <begin position="2902"/>
        <end position="2912"/>
    </location>
</feature>
<feature type="domain" description="Cadherin" evidence="23">
    <location>
        <begin position="884"/>
        <end position="983"/>
    </location>
</feature>
<comment type="caution">
    <text evidence="15">Lacks conserved residue(s) required for the propagation of feature annotation.</text>
</comment>
<dbReference type="FunFam" id="2.60.40.60:FF:000136">
    <property type="entry name" value="Neural-cadherin"/>
    <property type="match status" value="1"/>
</dbReference>
<feature type="signal peptide" evidence="20">
    <location>
        <begin position="1"/>
        <end position="16"/>
    </location>
</feature>
<keyword evidence="3 15" id="KW-0245">EGF-like domain</keyword>
<evidence type="ECO:0000256" key="9">
    <source>
        <dbReference type="ARBA" id="ARBA00022889"/>
    </source>
</evidence>
<feature type="domain" description="Cadherin" evidence="23">
    <location>
        <begin position="1313"/>
        <end position="1419"/>
    </location>
</feature>
<dbReference type="PANTHER" id="PTHR24026">
    <property type="entry name" value="FAT ATYPICAL CADHERIN-RELATED"/>
    <property type="match status" value="1"/>
</dbReference>
<feature type="domain" description="Cadherin" evidence="23">
    <location>
        <begin position="1530"/>
        <end position="1637"/>
    </location>
</feature>
<keyword evidence="13" id="KW-0325">Glycoprotein</keyword>
<dbReference type="GeneID" id="105889002"/>
<feature type="domain" description="EGF-like" evidence="22">
    <location>
        <begin position="2349"/>
        <end position="2388"/>
    </location>
</feature>
<evidence type="ECO:0000259" key="22">
    <source>
        <dbReference type="PROSITE" id="PS50026"/>
    </source>
</evidence>
<dbReference type="CDD" id="cd11304">
    <property type="entry name" value="Cadherin_repeat"/>
    <property type="match status" value="18"/>
</dbReference>
<dbReference type="OrthoDB" id="6252479at2759"/>
<comment type="function">
    <text evidence="17">Cadherins are calcium-dependent cell adhesion proteins.</text>
</comment>
<keyword evidence="24" id="KW-1185">Reference proteome</keyword>
<evidence type="ECO:0000256" key="13">
    <source>
        <dbReference type="ARBA" id="ARBA00023180"/>
    </source>
</evidence>
<accession>A0A6P8FAC9</accession>
<keyword evidence="9 16" id="KW-0130">Cell adhesion</keyword>
<dbReference type="InterPro" id="IPR013320">
    <property type="entry name" value="ConA-like_dom_sf"/>
</dbReference>
<feature type="domain" description="Cadherin" evidence="23">
    <location>
        <begin position="668"/>
        <end position="774"/>
    </location>
</feature>
<dbReference type="FunFam" id="4.10.900.10:FF:000007">
    <property type="entry name" value="Cadherin 22"/>
    <property type="match status" value="1"/>
</dbReference>
<dbReference type="Pfam" id="PF00008">
    <property type="entry name" value="EGF"/>
    <property type="match status" value="1"/>
</dbReference>
<evidence type="ECO:0000256" key="18">
    <source>
        <dbReference type="SAM" id="MobiDB-lite"/>
    </source>
</evidence>
<name>A0A6P8FAC9_CLUHA</name>
<feature type="region of interest" description="Disordered" evidence="18">
    <location>
        <begin position="2890"/>
        <end position="2928"/>
    </location>
</feature>
<dbReference type="PROSITE" id="PS00010">
    <property type="entry name" value="ASX_HYDROXYL"/>
    <property type="match status" value="1"/>
</dbReference>
<dbReference type="FunFam" id="2.60.120.200:FF:000040">
    <property type="entry name" value="neural-cadherin isoform X1"/>
    <property type="match status" value="1"/>
</dbReference>
<feature type="domain" description="EGF-like" evidence="22">
    <location>
        <begin position="2105"/>
        <end position="2144"/>
    </location>
</feature>
<evidence type="ECO:0000313" key="24">
    <source>
        <dbReference type="Proteomes" id="UP000515152"/>
    </source>
</evidence>
<keyword evidence="10 19" id="KW-1133">Transmembrane helix</keyword>
<dbReference type="InterPro" id="IPR000152">
    <property type="entry name" value="EGF-type_Asp/Asn_hydroxyl_site"/>
</dbReference>
<keyword evidence="7" id="KW-0677">Repeat</keyword>
<dbReference type="GO" id="GO:0045216">
    <property type="term" value="P:cell-cell junction organization"/>
    <property type="evidence" value="ECO:0007669"/>
    <property type="project" value="UniProtKB-ARBA"/>
</dbReference>
<feature type="domain" description="Cadherin" evidence="23">
    <location>
        <begin position="465"/>
        <end position="565"/>
    </location>
</feature>
<keyword evidence="12 15" id="KW-1015">Disulfide bond</keyword>
<feature type="domain" description="Laminin G" evidence="21">
    <location>
        <begin position="2145"/>
        <end position="2346"/>
    </location>
</feature>
<dbReference type="FunFam" id="2.60.40.60:FF:000196">
    <property type="entry name" value="Si:dkey-22o22.2"/>
    <property type="match status" value="1"/>
</dbReference>
<dbReference type="FunFam" id="2.60.40.60:FF:000125">
    <property type="entry name" value="Neural-cadherin"/>
    <property type="match status" value="1"/>
</dbReference>
<dbReference type="KEGG" id="char:105889002"/>
<dbReference type="RefSeq" id="XP_031425488.1">
    <property type="nucleotide sequence ID" value="XM_031569628.2"/>
</dbReference>
<dbReference type="FunFam" id="2.60.40.60:FF:000035">
    <property type="entry name" value="Protocadherin Fat 3"/>
    <property type="match status" value="1"/>
</dbReference>
<feature type="compositionally biased region" description="Low complexity" evidence="18">
    <location>
        <begin position="2800"/>
        <end position="2831"/>
    </location>
</feature>
<feature type="region of interest" description="Disordered" evidence="18">
    <location>
        <begin position="233"/>
        <end position="258"/>
    </location>
</feature>
<keyword evidence="5" id="KW-0479">Metal-binding</keyword>
<dbReference type="CDD" id="cd00110">
    <property type="entry name" value="LamG"/>
    <property type="match status" value="2"/>
</dbReference>
<dbReference type="CDD" id="cd00054">
    <property type="entry name" value="EGF_CA"/>
    <property type="match status" value="3"/>
</dbReference>
<dbReference type="PROSITE" id="PS01186">
    <property type="entry name" value="EGF_2"/>
    <property type="match status" value="2"/>
</dbReference>
<dbReference type="Gene3D" id="2.60.40.60">
    <property type="entry name" value="Cadherins"/>
    <property type="match status" value="17"/>
</dbReference>
<comment type="subcellular location">
    <subcellularLocation>
        <location evidence="16">Cell membrane</location>
        <topology evidence="16">Single-pass type I membrane protein</topology>
    </subcellularLocation>
    <subcellularLocation>
        <location evidence="1">Membrane</location>
        <topology evidence="1">Single-pass membrane protein</topology>
    </subcellularLocation>
</comment>
<evidence type="ECO:0000256" key="3">
    <source>
        <dbReference type="ARBA" id="ARBA00022536"/>
    </source>
</evidence>
<keyword evidence="6 20" id="KW-0732">Signal</keyword>
<keyword evidence="11 19" id="KW-0472">Membrane</keyword>
<reference evidence="25" key="1">
    <citation type="submission" date="2025-08" db="UniProtKB">
        <authorList>
            <consortium name="RefSeq"/>
        </authorList>
    </citation>
    <scope>IDENTIFICATION</scope>
</reference>
<evidence type="ECO:0000256" key="6">
    <source>
        <dbReference type="ARBA" id="ARBA00022729"/>
    </source>
</evidence>
<dbReference type="SMART" id="SM00179">
    <property type="entry name" value="EGF_CA"/>
    <property type="match status" value="4"/>
</dbReference>
<evidence type="ECO:0000256" key="11">
    <source>
        <dbReference type="ARBA" id="ARBA00023136"/>
    </source>
</evidence>
<dbReference type="FunFam" id="2.60.120.200:FF:000215">
    <property type="entry name" value="Si:dkey-22o22.2"/>
    <property type="match status" value="1"/>
</dbReference>
<dbReference type="GO" id="GO:0007156">
    <property type="term" value="P:homophilic cell adhesion via plasma membrane adhesion molecules"/>
    <property type="evidence" value="ECO:0007669"/>
    <property type="project" value="InterPro"/>
</dbReference>
<dbReference type="InterPro" id="IPR056370">
    <property type="entry name" value="Shg-like_Ig-like"/>
</dbReference>
<dbReference type="PANTHER" id="PTHR24026:SF118">
    <property type="entry name" value="DE-CADHERIN"/>
    <property type="match status" value="1"/>
</dbReference>
<feature type="chain" id="PRO_5027625159" evidence="20">
    <location>
        <begin position="17"/>
        <end position="2949"/>
    </location>
</feature>
<feature type="compositionally biased region" description="Basic residues" evidence="18">
    <location>
        <begin position="2768"/>
        <end position="2778"/>
    </location>
</feature>
<evidence type="ECO:0000256" key="19">
    <source>
        <dbReference type="SAM" id="Phobius"/>
    </source>
</evidence>
<dbReference type="PRINTS" id="PR00205">
    <property type="entry name" value="CADHERIN"/>
</dbReference>
<feature type="disulfide bond" evidence="15">
    <location>
        <begin position="2615"/>
        <end position="2625"/>
    </location>
</feature>
<organism evidence="24 25">
    <name type="scientific">Clupea harengus</name>
    <name type="common">Atlantic herring</name>
    <dbReference type="NCBI Taxonomy" id="7950"/>
    <lineage>
        <taxon>Eukaryota</taxon>
        <taxon>Metazoa</taxon>
        <taxon>Chordata</taxon>
        <taxon>Craniata</taxon>
        <taxon>Vertebrata</taxon>
        <taxon>Euteleostomi</taxon>
        <taxon>Actinopterygii</taxon>
        <taxon>Neopterygii</taxon>
        <taxon>Teleostei</taxon>
        <taxon>Clupei</taxon>
        <taxon>Clupeiformes</taxon>
        <taxon>Clupeoidei</taxon>
        <taxon>Clupeidae</taxon>
        <taxon>Clupea</taxon>
    </lineage>
</organism>
<gene>
    <name evidence="25" type="primary">si:ch211-186j3.6</name>
</gene>
<dbReference type="InterPro" id="IPR020894">
    <property type="entry name" value="Cadherin_CS"/>
</dbReference>
<dbReference type="SMART" id="SM00282">
    <property type="entry name" value="LamG"/>
    <property type="match status" value="2"/>
</dbReference>
<dbReference type="Gene3D" id="2.10.25.10">
    <property type="entry name" value="Laminin"/>
    <property type="match status" value="3"/>
</dbReference>
<evidence type="ECO:0000259" key="21">
    <source>
        <dbReference type="PROSITE" id="PS50025"/>
    </source>
</evidence>
<feature type="disulfide bond" evidence="15">
    <location>
        <begin position="2378"/>
        <end position="2387"/>
    </location>
</feature>
<evidence type="ECO:0000256" key="8">
    <source>
        <dbReference type="ARBA" id="ARBA00022837"/>
    </source>
</evidence>
<dbReference type="Pfam" id="PF24811">
    <property type="entry name" value="Ig_Shg"/>
    <property type="match status" value="1"/>
</dbReference>
<feature type="domain" description="Cadherin" evidence="23">
    <location>
        <begin position="263"/>
        <end position="363"/>
    </location>
</feature>
<dbReference type="Pfam" id="PF01049">
    <property type="entry name" value="CADH_Y-type_LIR"/>
    <property type="match status" value="1"/>
</dbReference>
<dbReference type="SUPFAM" id="SSF57196">
    <property type="entry name" value="EGF/Laminin"/>
    <property type="match status" value="1"/>
</dbReference>
<sequence>MIWTILISYCVTLVFGNKTDERIPFFHGHVFENSPPGSKVNGLSIPVKRVDAQKWCSKSGMHLKLLGDGSEDFHVFAHHKRGHILLKTSSILDREERAEYLLSLGLCCQNCASADRVVAEVASIKVDVLDTNDHEPTFCHADVKITLDDATALRSVVYKVKAEDTDSGKNAELIYFALPKNGSFYVVPKTGDVLLVDSILGLASPIRFNVFARDHGWPSRTSHNMEIEISPRQLPAAQPPSQLPEVSDVSSGFSRRSRSLQESDKPVVISVSEDASVGSVVMNLNRLSRFPSATFELVYPGAENTPVSVSRDSGDIVISRRLDRETEPLVEITIRVQDKRGPERYLVRIELTVMDVNDNAPGWTMVPYPYLAVVSPDAPTGTLVYKLHARDGDEGSNGEVEYILSDGGDGRFEVDRKSGHVRTTGLPLQREREYLLTVVAADRQASRSAPVVLSVVAGVRAPQFTNTSYTISIPENTPEGQAFLVTPALSFQKQPISYSLVINPSSLFAVHQETGEISLTRSIDYESDQHRYLLLVRASETQNSLSSAAEVRVIITDENDCVPEFQQSIYSNDGIPETVTTATSLLQVSASDCDSELNAEITYYTLSPDFSISAHGTIFPAGPLDYERPNHLYEFVVMAVDRGEVPRTGTATVRLRMANVNDEPPEFSQQVYRTFVSEDAGPNTLIATVLAKDPDGDGITYKITAGNEEGNFVIDHQKGLIRLRSNPPPRLQGVEYVLNVTATDDNASGGPQPLSTTAQVIVGVDDVNNNKPVFEQCQQYKERTSVLENQPAGTFVVQVHAVDADEGANGKVTYGFMHRDSTIPAFNIDPDTGVIVTARKFDREQQREYAVTVTATDQAANPLIGICQLNILILDENDNSPKFENLRYEYFLREDTMIGTSFLRVAAHDDDSGSNAAITYSMSKEQPEYLQVNLVTGWVYVKQPISQRSYISRQIFATDGGNRSSSVELAVTITNVKNQPPQWERDSYEVVIPENTVRDTPVVTVKATSLLGDPRVTYNLEDGMVPETNMPVRFYLTPNREDGSASILVAEPLDYEATRHFILRLRAQNVAAVPLAAFTTVYVNVTDVNDNVPFFTSSIYEASVTEGAEIGTLVLQVSANDLDLGLNGKISYSLLNDRNGDYQFFRIDPEVGSIYTEAVFDRETKGSYLLEVKSVDGWESARPGRHGQPNSDTAYVRVFISDVNDNKPIFAQSVYEVDVDEDADVGSTIVTVSANDEDEGANAKLRYQITSGNTGGVFDVEPEVGTIFIAQPLDYEQSKRYTLHLLASDGKWEDYATVDVNVVNKNDEAPVFTMNEYYGSVTEELDGSPVFVLQVTASDPDKDADQEALRYSLHGQGAESEFIIDEVTGKIYAQRTLDREQRAAWRFVVLATDEGGEGLTGFTDIIINVWDINDNAPVFACAPDNCHGSVPENSLPGTAVMEMTATDLDDAAVGQNAVLTYRILGSGGGAEMFTINPSTGTISVARSGLDRELTDGYTLVVEARDGGGMSSTATVQVRVSDVNDHVPRFVERSCRASVPESSEPNEAVLELLAEDADAGENALLTFSVVAGDPEQKFYVESQRAERRGTLRLKKKLDYERPSEQRFNLTIRVEDLDYSSVLHCVVEVVDCNDHAPVFIPHFVPLPPVREDLPVGSSLATLAATDSDSGLNRQITYSVAPESDPHHIFRVDQTGLVTVASPLDRESAPQHYLVILATDRGTPPLTGTATVQLSLVDINDNGPEFEAAYAPVVMENALGPQVVMLNQTSSLLHAVDRDSEENGGPFTFSMPLEYRLSNDFHLQDNGNGTATLTALREFNRESQKEFYLPIIMTDSGHPPMTVTNTLTVTIGDENDHAHRAGEKEIYINSHRGRMPTTVLGKVYSPDPDDWDNKTYAFEGHIPNYFLLNKRTGLLLIKENTPAGTYSFQVRVSDGLWPDAVSTVTVHARELRDEAVHNSGSLRLADITAKEFLEQQVRGKSRFQLLADFLSEMLSVSADDINVFSLAEVRDRTLDVRFAVHSAPFLRPEKLHGYLAAHKQKLQSFLQVNVTQVYVDVCAEAACGTGSGCSSQISFTDKPSVLDCGGMALVTVTVETKAVCSCAAREHLHQSCASYPRNPCHNGGMCFDTQGGYRCQCPPQFEGPECQQTKHSFHGDGYAWFPPIRPCFDSHLSLEFITEVVDGLLLYSGPVAQLQPWDLEDFMAIELIDGTPTLKINHGSGTLVLQLPGNVNVADRRWHRLDVRSNSKEVRFTLDRCSTAAVREMEGVGSWLTSQDHTSCEVSGTTPNMDRHLNMSQVLQLGGVNENVPYVYPQLQHKHFTGCLRNLVVDSKFYDLGSPAESSGSSPGCVMTDSSCVNMGYPSCGPHGRCHGEWGSFSCQCLSGYTGHQCEQDIPEYSFDGRSHIHYQLASPLPARRTQVQLMVRTRKHSSALLSLLSQEQNEYLHLEIFQGILVVYYNLGDGDYNLTLPAYHLDNGEWHEVHLDRHDNELTLQLDGGGGQREVTGAPGRSREIVIDPTVVLLGNTFPSAHNKSFQGCMRDLRLNGRYVPLDGQAKEGVSVVSSQGVSQGCSSDSCRRNQCSAPFTCVDLWRIHECRCPAGHMVKVNATGKSCIYTLCASRPCHRGTCVAQSPSKFTCVCPEGYRGRHCEVTLAIYRDDVGLSFSSMFAICICFMALLVLLLGIFLYTRWRSYKGLKEGVYHVSAHHDGWEDIRENVLNYDEEGGGEEDQNAYDMAELQKSLQPSPAQSVQYSRSRAVQLHLHSAQQHSLHQQHQHQHQHQHQLQQQQQAPLCQPATPLQLQHQPDSCARSSSCSSMAASSSTGPSATTTTTTTLRRDVPPMRTPAQGQSASSRAAQLACKSLSFSSQDLARYLCEIIRDADQHPETAPFDSLQVFSTEGGGSPAGSLSSFSSAGLDEDHSSSSNAPDSLREWGPRFEKLKALYEKAEASDL</sequence>
<dbReference type="FunFam" id="2.60.40.60:FF:000232">
    <property type="entry name" value="Neural-cadherin"/>
    <property type="match status" value="1"/>
</dbReference>
<evidence type="ECO:0000256" key="10">
    <source>
        <dbReference type="ARBA" id="ARBA00022989"/>
    </source>
</evidence>
<dbReference type="FunFam" id="2.60.40.60:FF:000022">
    <property type="entry name" value="Cadherin 2"/>
    <property type="match status" value="1"/>
</dbReference>
<dbReference type="Gene3D" id="4.10.900.10">
    <property type="entry name" value="TCF3-CBD (Catenin binding domain)"/>
    <property type="match status" value="1"/>
</dbReference>
<dbReference type="FunFam" id="2.60.40.60:FF:000299">
    <property type="entry name" value="Predicted protein"/>
    <property type="match status" value="1"/>
</dbReference>